<evidence type="ECO:0000313" key="1">
    <source>
        <dbReference type="EMBL" id="ABM97133.1"/>
    </source>
</evidence>
<dbReference type="Pfam" id="PF13155">
    <property type="entry name" value="Toprim_2"/>
    <property type="match status" value="1"/>
</dbReference>
<dbReference type="SUPFAM" id="SSF56731">
    <property type="entry name" value="DNA primase core"/>
    <property type="match status" value="1"/>
</dbReference>
<protein>
    <submittedName>
        <fullName evidence="1">DNA primase</fullName>
    </submittedName>
</protein>
<keyword evidence="1" id="KW-0614">Plasmid</keyword>
<organism evidence="1 2">
    <name type="scientific">Methylibium petroleiphilum (strain ATCC BAA-1232 / LMG 22953 / PM1)</name>
    <dbReference type="NCBI Taxonomy" id="420662"/>
    <lineage>
        <taxon>Bacteria</taxon>
        <taxon>Pseudomonadati</taxon>
        <taxon>Pseudomonadota</taxon>
        <taxon>Betaproteobacteria</taxon>
        <taxon>Burkholderiales</taxon>
        <taxon>Sphaerotilaceae</taxon>
        <taxon>Methylibium</taxon>
    </lineage>
</organism>
<dbReference type="SUPFAM" id="SSF57783">
    <property type="entry name" value="Zinc beta-ribbon"/>
    <property type="match status" value="1"/>
</dbReference>
<sequence>MTTNRGRGARSVDFSEVRERVPLEWFFEAVLGATPKAMSGTIRFPVCPQCGPSSKHSVKVSCKDGKWKCHACPGKGDVVEAAAKHWGLSLKDAALRLVNADQEVMQSYEPPKARPALERDDSALHEVIAKLLAVSQPPTNAALAYFKGRGIGEAIVKEAVKRGLLVVLPHDPELCKKYLVDVAGRDALIASTLWREDAKAPAAAFRPLMFVSKEGKAAEFRIMRLTEPGEHKSLRYGGIHPWAWVNESQDRIMLTEGCLDLLASLAMGTKRSIIGLPGCENWRDDWFAKLKGRDVLTAFDADEAGLAATQKITPVLQKAGASKVDAYELPKDAKDINEQLILQGPHCKLDFFETQESTEPYRDATLSLPGCDQWISLQFGTLKGRHVKLTLGGPKTRNDAALERLVSTLKSGKATVSVANPR</sequence>
<name>A2SNJ4_METPP</name>
<dbReference type="GO" id="GO:0003677">
    <property type="term" value="F:DNA binding"/>
    <property type="evidence" value="ECO:0007669"/>
    <property type="project" value="InterPro"/>
</dbReference>
<dbReference type="CDD" id="cd03364">
    <property type="entry name" value="TOPRIM_DnaG_primases"/>
    <property type="match status" value="1"/>
</dbReference>
<dbReference type="GO" id="GO:0006260">
    <property type="term" value="P:DNA replication"/>
    <property type="evidence" value="ECO:0007669"/>
    <property type="project" value="InterPro"/>
</dbReference>
<dbReference type="eggNOG" id="COG0358">
    <property type="taxonomic scope" value="Bacteria"/>
</dbReference>
<dbReference type="InterPro" id="IPR036977">
    <property type="entry name" value="DNA_primase_Znf_CHC2"/>
</dbReference>
<dbReference type="Gene3D" id="3.40.1360.10">
    <property type="match status" value="1"/>
</dbReference>
<dbReference type="InterPro" id="IPR034151">
    <property type="entry name" value="TOPRIM_DnaG_bac"/>
</dbReference>
<proteinExistence type="predicted"/>
<dbReference type="AlphaFoldDB" id="A2SNJ4"/>
<geneLocation type="plasmid" evidence="1 2">
    <name>RPME01</name>
</geneLocation>
<dbReference type="HOGENOM" id="CLU_053669_0_0_4"/>
<keyword evidence="2" id="KW-1185">Reference proteome</keyword>
<dbReference type="Proteomes" id="UP000000366">
    <property type="component" value="Plasmid RPME01"/>
</dbReference>
<accession>A2SNJ4</accession>
<dbReference type="KEGG" id="mpt:Mpe_B0358"/>
<dbReference type="Gene3D" id="3.90.580.10">
    <property type="entry name" value="Zinc finger, CHC2-type domain"/>
    <property type="match status" value="1"/>
</dbReference>
<reference evidence="1 2" key="1">
    <citation type="journal article" date="2007" name="J. Bacteriol.">
        <title>Whole-genome analysis of the methyl tert-butyl ether-degrading beta-proteobacterium Methylibium petroleiphilum PM1.</title>
        <authorList>
            <person name="Kane S.R."/>
            <person name="Chakicherla A.Y."/>
            <person name="Chain P.S.G."/>
            <person name="Schmidt R."/>
            <person name="Shin M.W."/>
            <person name="Legler T.C."/>
            <person name="Scow K.M."/>
            <person name="Larimer F.W."/>
            <person name="Lucas S.M."/>
            <person name="Richardson P.M."/>
            <person name="Hristova K.R."/>
        </authorList>
    </citation>
    <scope>NUCLEOTIDE SEQUENCE [LARGE SCALE GENOMIC DNA]</scope>
    <source>
        <strain evidence="2">ATCC BAA-1232 / LMG 22953 / PM1</strain>
        <plasmid evidence="1 2">RPME01</plasmid>
    </source>
</reference>
<dbReference type="EMBL" id="CP000556">
    <property type="protein sequence ID" value="ABM97133.1"/>
    <property type="molecule type" value="Genomic_DNA"/>
</dbReference>
<dbReference type="GO" id="GO:0008270">
    <property type="term" value="F:zinc ion binding"/>
    <property type="evidence" value="ECO:0007669"/>
    <property type="project" value="InterPro"/>
</dbReference>
<gene>
    <name evidence="1" type="primary">dnaG</name>
    <name evidence="1" type="ordered locus">Mpe_B0358</name>
</gene>
<evidence type="ECO:0000313" key="2">
    <source>
        <dbReference type="Proteomes" id="UP000000366"/>
    </source>
</evidence>